<dbReference type="Pfam" id="PF20945">
    <property type="entry name" value="RMP1"/>
    <property type="match status" value="1"/>
</dbReference>
<protein>
    <recommendedName>
        <fullName evidence="2">RNase MRP protein 1 RNA binding domain-containing protein</fullName>
    </recommendedName>
</protein>
<dbReference type="GeneID" id="68358203"/>
<keyword evidence="4" id="KW-1185">Reference proteome</keyword>
<dbReference type="EMBL" id="JAIZPD010000011">
    <property type="protein sequence ID" value="KAH0960053.1"/>
    <property type="molecule type" value="Genomic_DNA"/>
</dbReference>
<dbReference type="InterPro" id="IPR047204">
    <property type="entry name" value="RMP1_RBD"/>
</dbReference>
<feature type="compositionally biased region" description="Basic residues" evidence="1">
    <location>
        <begin position="203"/>
        <end position="212"/>
    </location>
</feature>
<name>A0A9P8MQS6_9HYPO</name>
<evidence type="ECO:0000259" key="2">
    <source>
        <dbReference type="Pfam" id="PF20945"/>
    </source>
</evidence>
<feature type="region of interest" description="Disordered" evidence="1">
    <location>
        <begin position="169"/>
        <end position="214"/>
    </location>
</feature>
<evidence type="ECO:0000313" key="4">
    <source>
        <dbReference type="Proteomes" id="UP000824596"/>
    </source>
</evidence>
<dbReference type="Proteomes" id="UP000824596">
    <property type="component" value="Unassembled WGS sequence"/>
</dbReference>
<dbReference type="OrthoDB" id="4927535at2759"/>
<feature type="domain" description="RNase MRP protein 1 RNA binding" evidence="2">
    <location>
        <begin position="30"/>
        <end position="119"/>
    </location>
</feature>
<gene>
    <name evidence="3" type="ORF">HRG_09074</name>
</gene>
<dbReference type="GO" id="GO:0000466">
    <property type="term" value="P:maturation of 5.8S rRNA from tricistronic rRNA transcript (SSU-rRNA, 5.8S rRNA, LSU-rRNA)"/>
    <property type="evidence" value="ECO:0007669"/>
    <property type="project" value="TreeGrafter"/>
</dbReference>
<reference evidence="3" key="1">
    <citation type="submission" date="2021-09" db="EMBL/GenBank/DDBJ databases">
        <title>A high-quality genome of the endoparasitic fungus Hirsutella rhossiliensis with a comparison of Hirsutella genomes reveals transposable elements contributing to genome size variation.</title>
        <authorList>
            <person name="Lin R."/>
            <person name="Jiao Y."/>
            <person name="Sun X."/>
            <person name="Ling J."/>
            <person name="Xie B."/>
            <person name="Cheng X."/>
        </authorList>
    </citation>
    <scope>NUCLEOTIDE SEQUENCE</scope>
    <source>
        <strain evidence="3">HR02</strain>
    </source>
</reference>
<organism evidence="3 4">
    <name type="scientific">Hirsutella rhossiliensis</name>
    <dbReference type="NCBI Taxonomy" id="111463"/>
    <lineage>
        <taxon>Eukaryota</taxon>
        <taxon>Fungi</taxon>
        <taxon>Dikarya</taxon>
        <taxon>Ascomycota</taxon>
        <taxon>Pezizomycotina</taxon>
        <taxon>Sordariomycetes</taxon>
        <taxon>Hypocreomycetidae</taxon>
        <taxon>Hypocreales</taxon>
        <taxon>Ophiocordycipitaceae</taxon>
        <taxon>Hirsutella</taxon>
    </lineage>
</organism>
<comment type="caution">
    <text evidence="3">The sequence shown here is derived from an EMBL/GenBank/DDBJ whole genome shotgun (WGS) entry which is preliminary data.</text>
</comment>
<dbReference type="GO" id="GO:0042134">
    <property type="term" value="F:rRNA primary transcript binding"/>
    <property type="evidence" value="ECO:0007669"/>
    <property type="project" value="InterPro"/>
</dbReference>
<dbReference type="InterPro" id="IPR047205">
    <property type="entry name" value="RMP1"/>
</dbReference>
<dbReference type="RefSeq" id="XP_044717566.1">
    <property type="nucleotide sequence ID" value="XM_044867545.1"/>
</dbReference>
<dbReference type="AlphaFoldDB" id="A0A9P8MQS6"/>
<evidence type="ECO:0000256" key="1">
    <source>
        <dbReference type="SAM" id="MobiDB-lite"/>
    </source>
</evidence>
<dbReference type="GO" id="GO:0000294">
    <property type="term" value="P:nuclear-transcribed mRNA catabolic process, RNase MRP-dependent"/>
    <property type="evidence" value="ECO:0007669"/>
    <property type="project" value="TreeGrafter"/>
</dbReference>
<proteinExistence type="predicted"/>
<dbReference type="PANTHER" id="PTHR37792">
    <property type="entry name" value="RIBONUCLEASE MRP PROTEIN SUBUNIT RMP1"/>
    <property type="match status" value="1"/>
</dbReference>
<evidence type="ECO:0000313" key="3">
    <source>
        <dbReference type="EMBL" id="KAH0960053.1"/>
    </source>
</evidence>
<dbReference type="GO" id="GO:0000172">
    <property type="term" value="C:ribonuclease MRP complex"/>
    <property type="evidence" value="ECO:0007669"/>
    <property type="project" value="InterPro"/>
</dbReference>
<dbReference type="PANTHER" id="PTHR37792:SF1">
    <property type="entry name" value="RIBONUCLEASE MRP PROTEIN SUBUNIT RMP1"/>
    <property type="match status" value="1"/>
</dbReference>
<accession>A0A9P8MQS6</accession>
<sequence length="227" mass="24601">MTLHQQHHHPRPPSSSRAPAADSLALLLPILHAFNHRHRNQHRASHWWASFGLLRRALGRLAHCLRPHVDATPPASGLVARARWLQSHVVPSAYVTFSQLAADNQHAPLGLLLLAVLARTHAVLAHLLPFDTPPALSLSAPTQPSMLAPSAAEPSAADHGVVVSRRELLQPEKPATSRPLHEDPVAVNTTKQSHDAKTVKGQAKSKAKKRSKIKDQDALSSLFSSLG</sequence>
<dbReference type="CDD" id="cd22573">
    <property type="entry name" value="RMP1_RBD"/>
    <property type="match status" value="1"/>
</dbReference>